<dbReference type="EMBL" id="AWUE01023842">
    <property type="protein sequence ID" value="OMO52522.1"/>
    <property type="molecule type" value="Genomic_DNA"/>
</dbReference>
<evidence type="ECO:0000313" key="3">
    <source>
        <dbReference type="Proteomes" id="UP000187203"/>
    </source>
</evidence>
<accession>A0A1R3G357</accession>
<keyword evidence="3" id="KW-1185">Reference proteome</keyword>
<dbReference type="AlphaFoldDB" id="A0A1R3G357"/>
<protein>
    <submittedName>
        <fullName evidence="2">UPF0722 protein-like protein</fullName>
    </submittedName>
</protein>
<reference evidence="3" key="1">
    <citation type="submission" date="2013-09" db="EMBL/GenBank/DDBJ databases">
        <title>Corchorus olitorius genome sequencing.</title>
        <authorList>
            <person name="Alam M."/>
            <person name="Haque M.S."/>
            <person name="Islam M.S."/>
            <person name="Emdad E.M."/>
            <person name="Islam M.M."/>
            <person name="Ahmed B."/>
            <person name="Halim A."/>
            <person name="Hossen Q.M.M."/>
            <person name="Hossain M.Z."/>
            <person name="Ahmed R."/>
            <person name="Khan M.M."/>
            <person name="Islam R."/>
            <person name="Rashid M.M."/>
            <person name="Khan S.A."/>
            <person name="Rahman M.S."/>
            <person name="Alam M."/>
            <person name="Yahiya A.S."/>
            <person name="Khan M.S."/>
            <person name="Azam M.S."/>
            <person name="Haque T."/>
            <person name="Lashkar M.Z.H."/>
            <person name="Akhand A.I."/>
            <person name="Morshed G."/>
            <person name="Roy S."/>
            <person name="Uddin K.S."/>
            <person name="Rabeya T."/>
            <person name="Hossain A.S."/>
            <person name="Chowdhury A."/>
            <person name="Snigdha A.R."/>
            <person name="Mortoza M.S."/>
            <person name="Matin S.A."/>
            <person name="Hoque S.M.E."/>
            <person name="Islam M.K."/>
            <person name="Roy D.K."/>
            <person name="Haider R."/>
            <person name="Moosa M.M."/>
            <person name="Elias S.M."/>
            <person name="Hasan A.M."/>
            <person name="Jahan S."/>
            <person name="Shafiuddin M."/>
            <person name="Mahmood N."/>
            <person name="Shommy N.S."/>
        </authorList>
    </citation>
    <scope>NUCLEOTIDE SEQUENCE [LARGE SCALE GENOMIC DNA]</scope>
    <source>
        <strain evidence="3">cv. O-4</strain>
    </source>
</reference>
<comment type="caution">
    <text evidence="2">The sequence shown here is derived from an EMBL/GenBank/DDBJ whole genome shotgun (WGS) entry which is preliminary data.</text>
</comment>
<dbReference type="OrthoDB" id="995600at2759"/>
<gene>
    <name evidence="2" type="ORF">COLO4_37131</name>
</gene>
<sequence>MGHSEKDRDSRARATIWKKQLVGELLSKILGKDLELQWKSNMRHDIRTGYVKDAIEYLQNPQLVLRLLEKSMQPLDLGVGEKNALQVLATFLAKSIIGPSHEVHDESPADSIPQNSIEIPQIHALKKEAQKKRKYTESFGESFEEINAILNGRQQSAPKEWRNNLQAIHIVSNVLEEVVKKAAEAIKKQESANQLVQQHQGLDVSIITEIVERQLIIKFPTFKPAQINQNGENIVIGVHDKEVIDEGKQVDQEVNISVGLEAGRLVELKVGTNQETGSLKIDSTDNEGIDWNEVLGKGWENFLTSPEMEFLGGSTSTQSDDIWKDLGFGTPDYEICIVQGGFKVLKRNADTLTEILQVQPNIAENYQDEHPDLQSPFMNSIAELYLKLKGTQEMQELENLEEKMQQIECINQQLITWMKEKVEDTRERLMNEAEMKRLQDDVDRAQQRLDKFKQTAERKSKKLRLE</sequence>
<feature type="coiled-coil region" evidence="1">
    <location>
        <begin position="390"/>
        <end position="462"/>
    </location>
</feature>
<evidence type="ECO:0000256" key="1">
    <source>
        <dbReference type="SAM" id="Coils"/>
    </source>
</evidence>
<keyword evidence="1" id="KW-0175">Coiled coil</keyword>
<evidence type="ECO:0000313" key="2">
    <source>
        <dbReference type="EMBL" id="OMO52522.1"/>
    </source>
</evidence>
<organism evidence="2 3">
    <name type="scientific">Corchorus olitorius</name>
    <dbReference type="NCBI Taxonomy" id="93759"/>
    <lineage>
        <taxon>Eukaryota</taxon>
        <taxon>Viridiplantae</taxon>
        <taxon>Streptophyta</taxon>
        <taxon>Embryophyta</taxon>
        <taxon>Tracheophyta</taxon>
        <taxon>Spermatophyta</taxon>
        <taxon>Magnoliopsida</taxon>
        <taxon>eudicotyledons</taxon>
        <taxon>Gunneridae</taxon>
        <taxon>Pentapetalae</taxon>
        <taxon>rosids</taxon>
        <taxon>malvids</taxon>
        <taxon>Malvales</taxon>
        <taxon>Malvaceae</taxon>
        <taxon>Grewioideae</taxon>
        <taxon>Apeibeae</taxon>
        <taxon>Corchorus</taxon>
    </lineage>
</organism>
<name>A0A1R3G357_9ROSI</name>
<proteinExistence type="predicted"/>
<dbReference type="Proteomes" id="UP000187203">
    <property type="component" value="Unassembled WGS sequence"/>
</dbReference>